<dbReference type="AlphaFoldDB" id="A0A6C0BPS7"/>
<protein>
    <submittedName>
        <fullName evidence="1">Uncharacterized protein</fullName>
    </submittedName>
</protein>
<reference evidence="1" key="1">
    <citation type="journal article" date="2020" name="Nature">
        <title>Giant virus diversity and host interactions through global metagenomics.</title>
        <authorList>
            <person name="Schulz F."/>
            <person name="Roux S."/>
            <person name="Paez-Espino D."/>
            <person name="Jungbluth S."/>
            <person name="Walsh D.A."/>
            <person name="Denef V.J."/>
            <person name="McMahon K.D."/>
            <person name="Konstantinidis K.T."/>
            <person name="Eloe-Fadrosh E.A."/>
            <person name="Kyrpides N.C."/>
            <person name="Woyke T."/>
        </authorList>
    </citation>
    <scope>NUCLEOTIDE SEQUENCE</scope>
    <source>
        <strain evidence="1">GVMAG-M-3300017989-17</strain>
    </source>
</reference>
<accession>A0A6C0BPS7</accession>
<dbReference type="EMBL" id="MN739203">
    <property type="protein sequence ID" value="QHS93398.1"/>
    <property type="molecule type" value="Genomic_DNA"/>
</dbReference>
<organism evidence="1">
    <name type="scientific">viral metagenome</name>
    <dbReference type="NCBI Taxonomy" id="1070528"/>
    <lineage>
        <taxon>unclassified sequences</taxon>
        <taxon>metagenomes</taxon>
        <taxon>organismal metagenomes</taxon>
    </lineage>
</organism>
<proteinExistence type="predicted"/>
<sequence>MTTVEKLIEVIQDYHRARAVYVVEEVDACEGERRGLWCCGSTESVLEKSRELLEFEFIDAKSLQELELNKTVESDEYGNVYLKITKCQVTEIK</sequence>
<name>A0A6C0BPS7_9ZZZZ</name>
<evidence type="ECO:0000313" key="1">
    <source>
        <dbReference type="EMBL" id="QHS93398.1"/>
    </source>
</evidence>